<organism evidence="1 2">
    <name type="scientific">Araneus ventricosus</name>
    <name type="common">Orbweaver spider</name>
    <name type="synonym">Epeira ventricosa</name>
    <dbReference type="NCBI Taxonomy" id="182803"/>
    <lineage>
        <taxon>Eukaryota</taxon>
        <taxon>Metazoa</taxon>
        <taxon>Ecdysozoa</taxon>
        <taxon>Arthropoda</taxon>
        <taxon>Chelicerata</taxon>
        <taxon>Arachnida</taxon>
        <taxon>Araneae</taxon>
        <taxon>Araneomorphae</taxon>
        <taxon>Entelegynae</taxon>
        <taxon>Araneoidea</taxon>
        <taxon>Araneidae</taxon>
        <taxon>Araneus</taxon>
    </lineage>
</organism>
<reference evidence="1 2" key="1">
    <citation type="journal article" date="2019" name="Sci. Rep.">
        <title>Orb-weaving spider Araneus ventricosus genome elucidates the spidroin gene catalogue.</title>
        <authorList>
            <person name="Kono N."/>
            <person name="Nakamura H."/>
            <person name="Ohtoshi R."/>
            <person name="Moran D.A.P."/>
            <person name="Shinohara A."/>
            <person name="Yoshida Y."/>
            <person name="Fujiwara M."/>
            <person name="Mori M."/>
            <person name="Tomita M."/>
            <person name="Arakawa K."/>
        </authorList>
    </citation>
    <scope>NUCLEOTIDE SEQUENCE [LARGE SCALE GENOMIC DNA]</scope>
</reference>
<evidence type="ECO:0000313" key="1">
    <source>
        <dbReference type="EMBL" id="GBN27606.1"/>
    </source>
</evidence>
<sequence length="99" mass="10919">MPHLLTYTHLSPAEGSTSTWVRSRRISKRILASLVSIVMVWDLVSSTPTTDVTPAEGVGPGRIFTNPTLIELRQVIGQYHWLRGAVTSFSALARSVRQS</sequence>
<dbReference type="Proteomes" id="UP000499080">
    <property type="component" value="Unassembled WGS sequence"/>
</dbReference>
<protein>
    <submittedName>
        <fullName evidence="1">Uncharacterized protein</fullName>
    </submittedName>
</protein>
<dbReference type="AlphaFoldDB" id="A0A4Y2MPQ8"/>
<accession>A0A4Y2MPQ8</accession>
<comment type="caution">
    <text evidence="1">The sequence shown here is derived from an EMBL/GenBank/DDBJ whole genome shotgun (WGS) entry which is preliminary data.</text>
</comment>
<name>A0A4Y2MPQ8_ARAVE</name>
<proteinExistence type="predicted"/>
<evidence type="ECO:0000313" key="2">
    <source>
        <dbReference type="Proteomes" id="UP000499080"/>
    </source>
</evidence>
<dbReference type="EMBL" id="BGPR01123683">
    <property type="protein sequence ID" value="GBN27606.1"/>
    <property type="molecule type" value="Genomic_DNA"/>
</dbReference>
<keyword evidence="2" id="KW-1185">Reference proteome</keyword>
<gene>
    <name evidence="1" type="ORF">AVEN_205840_1</name>
</gene>